<evidence type="ECO:0000313" key="4">
    <source>
        <dbReference type="EMBL" id="GEM51488.1"/>
    </source>
</evidence>
<dbReference type="PRINTS" id="PR00080">
    <property type="entry name" value="SDRFAMILY"/>
</dbReference>
<evidence type="ECO:0000256" key="3">
    <source>
        <dbReference type="RuleBase" id="RU000363"/>
    </source>
</evidence>
<dbReference type="Pfam" id="PF00106">
    <property type="entry name" value="adh_short"/>
    <property type="match status" value="1"/>
</dbReference>
<dbReference type="PANTHER" id="PTHR43976">
    <property type="entry name" value="SHORT CHAIN DEHYDROGENASE"/>
    <property type="match status" value="1"/>
</dbReference>
<dbReference type="InterPro" id="IPR036291">
    <property type="entry name" value="NAD(P)-bd_dom_sf"/>
</dbReference>
<dbReference type="Gene3D" id="3.40.50.720">
    <property type="entry name" value="NAD(P)-binding Rossmann-like Domain"/>
    <property type="match status" value="1"/>
</dbReference>
<dbReference type="SUPFAM" id="SSF51735">
    <property type="entry name" value="NAD(P)-binding Rossmann-fold domains"/>
    <property type="match status" value="1"/>
</dbReference>
<gene>
    <name evidence="4" type="ORF">EB1_12780</name>
</gene>
<protein>
    <submittedName>
        <fullName evidence="4">Short-chain dehydrogenase/reductase</fullName>
    </submittedName>
</protein>
<dbReference type="EMBL" id="BJXC01000006">
    <property type="protein sequence ID" value="GEM51488.1"/>
    <property type="molecule type" value="Genomic_DNA"/>
</dbReference>
<reference evidence="4 5" key="1">
    <citation type="submission" date="2019-07" db="EMBL/GenBank/DDBJ databases">
        <title>Whole genome shotgun sequence of Empedobacter brevis NBRC 14943.</title>
        <authorList>
            <person name="Hosoyama A."/>
            <person name="Uohara A."/>
            <person name="Ohji S."/>
            <person name="Ichikawa N."/>
        </authorList>
    </citation>
    <scope>NUCLEOTIDE SEQUENCE [LARGE SCALE GENOMIC DNA]</scope>
    <source>
        <strain evidence="4 5">NBRC 14943</strain>
    </source>
</reference>
<dbReference type="PROSITE" id="PS00061">
    <property type="entry name" value="ADH_SHORT"/>
    <property type="match status" value="1"/>
</dbReference>
<dbReference type="AlphaFoldDB" id="A0A511NG62"/>
<evidence type="ECO:0000256" key="1">
    <source>
        <dbReference type="ARBA" id="ARBA00006484"/>
    </source>
</evidence>
<dbReference type="OrthoDB" id="1235794at2"/>
<dbReference type="Proteomes" id="UP000321245">
    <property type="component" value="Unassembled WGS sequence"/>
</dbReference>
<dbReference type="InterPro" id="IPR002347">
    <property type="entry name" value="SDR_fam"/>
</dbReference>
<accession>A0A511NG62</accession>
<dbReference type="CDD" id="cd05374">
    <property type="entry name" value="17beta-HSD-like_SDR_c"/>
    <property type="match status" value="1"/>
</dbReference>
<keyword evidence="5" id="KW-1185">Reference proteome</keyword>
<dbReference type="GeneID" id="84650691"/>
<dbReference type="RefSeq" id="WP_019976050.1">
    <property type="nucleotide sequence ID" value="NZ_BJXC01000006.1"/>
</dbReference>
<dbReference type="GO" id="GO:0016491">
    <property type="term" value="F:oxidoreductase activity"/>
    <property type="evidence" value="ECO:0007669"/>
    <property type="project" value="UniProtKB-KW"/>
</dbReference>
<dbReference type="InterPro" id="IPR051911">
    <property type="entry name" value="SDR_oxidoreductase"/>
</dbReference>
<organism evidence="4 5">
    <name type="scientific">Empedobacter brevis NBRC 14943 = ATCC 43319</name>
    <dbReference type="NCBI Taxonomy" id="1218108"/>
    <lineage>
        <taxon>Bacteria</taxon>
        <taxon>Pseudomonadati</taxon>
        <taxon>Bacteroidota</taxon>
        <taxon>Flavobacteriia</taxon>
        <taxon>Flavobacteriales</taxon>
        <taxon>Weeksellaceae</taxon>
        <taxon>Empedobacter</taxon>
    </lineage>
</organism>
<evidence type="ECO:0000313" key="5">
    <source>
        <dbReference type="Proteomes" id="UP000321245"/>
    </source>
</evidence>
<name>A0A511NG62_9FLAO</name>
<comment type="caution">
    <text evidence="4">The sequence shown here is derived from an EMBL/GenBank/DDBJ whole genome shotgun (WGS) entry which is preliminary data.</text>
</comment>
<sequence length="281" mass="31133">MQKTILITGASSGIGKATSLYFVQQGWNVIATMRNPERETELVQHPNILVTALEVTQPESIVAAIEKGIERFGQIDALLNNAGYGQQGLFEAITAEQVQQQFDVNVFGLMNVTRALLPYLRKQKTESVIANITSGVGKIPFPLTSVYTASKFAIEGFIESLAYELDSQHIKVKIIEPGYVQTSFHERAATEFATDATISDYTDFLTQTTELLGNLSSAEAFTPQDVAATIFRSVTDGTHQLRYVAGSDIEQMIEMRKEKSEQEYVDFLRGLFAPKGFDNKK</sequence>
<comment type="similarity">
    <text evidence="1 3">Belongs to the short-chain dehydrogenases/reductases (SDR) family.</text>
</comment>
<dbReference type="PRINTS" id="PR00081">
    <property type="entry name" value="GDHRDH"/>
</dbReference>
<proteinExistence type="inferred from homology"/>
<keyword evidence="2" id="KW-0560">Oxidoreductase</keyword>
<dbReference type="InterPro" id="IPR020904">
    <property type="entry name" value="Sc_DH/Rdtase_CS"/>
</dbReference>
<dbReference type="PANTHER" id="PTHR43976:SF16">
    <property type="entry name" value="SHORT-CHAIN DEHYDROGENASE_REDUCTASE FAMILY PROTEIN"/>
    <property type="match status" value="1"/>
</dbReference>
<evidence type="ECO:0000256" key="2">
    <source>
        <dbReference type="ARBA" id="ARBA00023002"/>
    </source>
</evidence>
<dbReference type="STRING" id="1218108.GCA_000382425_02576"/>